<evidence type="ECO:0000313" key="3">
    <source>
        <dbReference type="Proteomes" id="UP000054314"/>
    </source>
</evidence>
<name>A0A0A0C5D9_9CELL</name>
<reference evidence="2 3" key="1">
    <citation type="submission" date="2013-08" db="EMBL/GenBank/DDBJ databases">
        <title>Genome sequencing of Cellulomonas bogoriensis 69B4.</title>
        <authorList>
            <person name="Chen F."/>
            <person name="Li Y."/>
            <person name="Wang G."/>
        </authorList>
    </citation>
    <scope>NUCLEOTIDE SEQUENCE [LARGE SCALE GENOMIC DNA]</scope>
    <source>
        <strain evidence="2 3">69B4</strain>
    </source>
</reference>
<dbReference type="EMBL" id="AXCZ01000001">
    <property type="protein sequence ID" value="KGM14589.1"/>
    <property type="molecule type" value="Genomic_DNA"/>
</dbReference>
<sequence>MSRFHVEPGTLDLLAQLARRQADHVDAVTAYVEGATCLDGTGGLVMQVLGNQYDEARTTLLRGLREAHQVCRATEQRATESRDGYRAADRFAHDAVVAAVGDTLGEPPGWTAPVDPVLGPARSAGAFATGDGSAGGNGDAPVWGVTKELGNSVVPEVMSPSDRLYRAQHPVHSRVDAVDAWTQKYLSPREHLLGLAEDRAWEALDNRFGIPHDTSTLRERFTTIQQGRYLEGYEAGYSALRDEGAHTAPSPWVTDGAGAQIWEVARDVDRVVSAGRAVTDAVGSVQDAGAAHARAEAVADQARGPANTRSSDWAQNR</sequence>
<evidence type="ECO:0000313" key="2">
    <source>
        <dbReference type="EMBL" id="KGM14589.1"/>
    </source>
</evidence>
<protein>
    <submittedName>
        <fullName evidence="2">Uncharacterized protein</fullName>
    </submittedName>
</protein>
<keyword evidence="3" id="KW-1185">Reference proteome</keyword>
<dbReference type="AlphaFoldDB" id="A0A0A0C5D9"/>
<dbReference type="RefSeq" id="WP_035056096.1">
    <property type="nucleotide sequence ID" value="NZ_AXCZ01000001.1"/>
</dbReference>
<feature type="region of interest" description="Disordered" evidence="1">
    <location>
        <begin position="297"/>
        <end position="317"/>
    </location>
</feature>
<evidence type="ECO:0000256" key="1">
    <source>
        <dbReference type="SAM" id="MobiDB-lite"/>
    </source>
</evidence>
<accession>A0A0A0C5D9</accession>
<organism evidence="2 3">
    <name type="scientific">Cellulomonas bogoriensis 69B4 = DSM 16987</name>
    <dbReference type="NCBI Taxonomy" id="1386082"/>
    <lineage>
        <taxon>Bacteria</taxon>
        <taxon>Bacillati</taxon>
        <taxon>Actinomycetota</taxon>
        <taxon>Actinomycetes</taxon>
        <taxon>Micrococcales</taxon>
        <taxon>Cellulomonadaceae</taxon>
        <taxon>Cellulomonas</taxon>
    </lineage>
</organism>
<gene>
    <name evidence="2" type="ORF">N869_05150</name>
</gene>
<proteinExistence type="predicted"/>
<comment type="caution">
    <text evidence="2">The sequence shown here is derived from an EMBL/GenBank/DDBJ whole genome shotgun (WGS) entry which is preliminary data.</text>
</comment>
<feature type="compositionally biased region" description="Polar residues" evidence="1">
    <location>
        <begin position="307"/>
        <end position="317"/>
    </location>
</feature>
<dbReference type="Proteomes" id="UP000054314">
    <property type="component" value="Unassembled WGS sequence"/>
</dbReference>